<feature type="transmembrane region" description="Helical" evidence="4">
    <location>
        <begin position="292"/>
        <end position="314"/>
    </location>
</feature>
<feature type="transmembrane region" description="Helical" evidence="4">
    <location>
        <begin position="20"/>
        <end position="40"/>
    </location>
</feature>
<keyword evidence="2" id="KW-0238">DNA-binding</keyword>
<dbReference type="PANTHER" id="PTHR43280">
    <property type="entry name" value="ARAC-FAMILY TRANSCRIPTIONAL REGULATOR"/>
    <property type="match status" value="1"/>
</dbReference>
<dbReference type="SMART" id="SM00342">
    <property type="entry name" value="HTH_ARAC"/>
    <property type="match status" value="1"/>
</dbReference>
<evidence type="ECO:0000259" key="5">
    <source>
        <dbReference type="PROSITE" id="PS01124"/>
    </source>
</evidence>
<evidence type="ECO:0000313" key="6">
    <source>
        <dbReference type="EMBL" id="MFD1430349.1"/>
    </source>
</evidence>
<reference evidence="7" key="1">
    <citation type="journal article" date="2019" name="Int. J. Syst. Evol. Microbiol.">
        <title>The Global Catalogue of Microorganisms (GCM) 10K type strain sequencing project: providing services to taxonomists for standard genome sequencing and annotation.</title>
        <authorList>
            <consortium name="The Broad Institute Genomics Platform"/>
            <consortium name="The Broad Institute Genome Sequencing Center for Infectious Disease"/>
            <person name="Wu L."/>
            <person name="Ma J."/>
        </authorList>
    </citation>
    <scope>NUCLEOTIDE SEQUENCE [LARGE SCALE GENOMIC DNA]</scope>
    <source>
        <strain evidence="7">CCM 8980</strain>
    </source>
</reference>
<name>A0ABW4CHT9_9LACO</name>
<keyword evidence="4" id="KW-0472">Membrane</keyword>
<dbReference type="PROSITE" id="PS00041">
    <property type="entry name" value="HTH_ARAC_FAMILY_1"/>
    <property type="match status" value="1"/>
</dbReference>
<keyword evidence="3" id="KW-0804">Transcription</keyword>
<dbReference type="InterPro" id="IPR018060">
    <property type="entry name" value="HTH_AraC"/>
</dbReference>
<dbReference type="PANTHER" id="PTHR43280:SF28">
    <property type="entry name" value="HTH-TYPE TRANSCRIPTIONAL ACTIVATOR RHAS"/>
    <property type="match status" value="1"/>
</dbReference>
<keyword evidence="7" id="KW-1185">Reference proteome</keyword>
<evidence type="ECO:0000256" key="4">
    <source>
        <dbReference type="SAM" id="Phobius"/>
    </source>
</evidence>
<organism evidence="6 7">
    <name type="scientific">Lacticaseibacillus mingshuiensis</name>
    <dbReference type="NCBI Taxonomy" id="2799574"/>
    <lineage>
        <taxon>Bacteria</taxon>
        <taxon>Bacillati</taxon>
        <taxon>Bacillota</taxon>
        <taxon>Bacilli</taxon>
        <taxon>Lactobacillales</taxon>
        <taxon>Lactobacillaceae</taxon>
        <taxon>Lacticaseibacillus</taxon>
    </lineage>
</organism>
<dbReference type="InterPro" id="IPR018062">
    <property type="entry name" value="HTH_AraC-typ_CS"/>
</dbReference>
<accession>A0ABW4CHT9</accession>
<gene>
    <name evidence="6" type="ORF">ACFQ4P_08820</name>
</gene>
<dbReference type="Gene3D" id="1.10.10.60">
    <property type="entry name" value="Homeodomain-like"/>
    <property type="match status" value="2"/>
</dbReference>
<keyword evidence="1" id="KW-0805">Transcription regulation</keyword>
<dbReference type="Proteomes" id="UP001597196">
    <property type="component" value="Unassembled WGS sequence"/>
</dbReference>
<protein>
    <submittedName>
        <fullName evidence="6">Helix-turn-helix domain-containing protein</fullName>
    </submittedName>
</protein>
<proteinExistence type="predicted"/>
<dbReference type="EMBL" id="JBHTOC010000012">
    <property type="protein sequence ID" value="MFD1430349.1"/>
    <property type="molecule type" value="Genomic_DNA"/>
</dbReference>
<evidence type="ECO:0000313" key="7">
    <source>
        <dbReference type="Proteomes" id="UP001597196"/>
    </source>
</evidence>
<dbReference type="Pfam" id="PF12833">
    <property type="entry name" value="HTH_18"/>
    <property type="match status" value="1"/>
</dbReference>
<dbReference type="InterPro" id="IPR009057">
    <property type="entry name" value="Homeodomain-like_sf"/>
</dbReference>
<evidence type="ECO:0000256" key="1">
    <source>
        <dbReference type="ARBA" id="ARBA00023015"/>
    </source>
</evidence>
<comment type="caution">
    <text evidence="6">The sequence shown here is derived from an EMBL/GenBank/DDBJ whole genome shotgun (WGS) entry which is preliminary data.</text>
</comment>
<keyword evidence="4" id="KW-0812">Transmembrane</keyword>
<evidence type="ECO:0000256" key="2">
    <source>
        <dbReference type="ARBA" id="ARBA00023125"/>
    </source>
</evidence>
<evidence type="ECO:0000256" key="3">
    <source>
        <dbReference type="ARBA" id="ARBA00023163"/>
    </source>
</evidence>
<dbReference type="PROSITE" id="PS01124">
    <property type="entry name" value="HTH_ARAC_FAMILY_2"/>
    <property type="match status" value="1"/>
</dbReference>
<keyword evidence="4" id="KW-1133">Transmembrane helix</keyword>
<sequence>MKMSKHLPQWQPKKLMTMYWVFLVAAFLLPVILLTINWVVTETRRQQNAVVTAQDRALNQVAGNLDNNMAHLITAAHQIALDPSFAKIPQNVTDYQAIQDALGRYNLSSSLIDQTWVNVFRTPGTLYTVKGTYSLDDAAAKYGLMPTNLSSRQKQAMMRDANPELFITPALAEGQQDQMTLMVPLMPMSGEQKGVVYFSLNPVDIHDILTSGTSSDSQVIGLTVNDRTLQLSSPTLAETPLKGLLGQKYQQTYRLADGHQLSVHRKASSTGLFEVVSYTLPPSLWVPLRGFFIHYLWLFGILLTGGLVLISFFAKRQYAVISGLEKILPTPGFNGDGAGDATEEKRLQLAIENYINNHQSLISASKAQLPFVRNQILQLILNGRVTDPEVVGRFLKTGAIALPYPHFVVALADQPAEWNSKGDEPLAGTNFTALFMHRVSEAQVVVLLNFASGEDPVALLDEIRDRTPFVHAETALFISRTIDQLADLHEAYIEVVSMQVTARPAEGDNVRYTATADVAANAENPFDFNNELKLDNSLLQGHFEPAREAFEVLFNLASQSYDPQDRFDIGISNLISRVLKADYEKHAEVNETLVHSLRTISSLSQLHGILLTAIKDITSVSTVDSGASSSEEDVASQLKQYVTDHACSPTLSLVDVADHFGFSVPYTSHYIKEITGKTFTAFVTEHRLLSIQRALITTTAPIKSIIEQNGYYDVANFTRKFKKMTGVTPGEYRRMHNAGDRVAQSS</sequence>
<dbReference type="SUPFAM" id="SSF46689">
    <property type="entry name" value="Homeodomain-like"/>
    <property type="match status" value="1"/>
</dbReference>
<feature type="domain" description="HTH araC/xylS-type" evidence="5">
    <location>
        <begin position="636"/>
        <end position="735"/>
    </location>
</feature>
<dbReference type="RefSeq" id="WP_203626662.1">
    <property type="nucleotide sequence ID" value="NZ_BOLQ01000007.1"/>
</dbReference>